<dbReference type="Proteomes" id="UP000507470">
    <property type="component" value="Unassembled WGS sequence"/>
</dbReference>
<name>A0A6J8D6R3_MYTCO</name>
<dbReference type="PROSITE" id="PS50088">
    <property type="entry name" value="ANK_REPEAT"/>
    <property type="match status" value="4"/>
</dbReference>
<dbReference type="PANTHER" id="PTHR24198">
    <property type="entry name" value="ANKYRIN REPEAT AND PROTEIN KINASE DOMAIN-CONTAINING PROTEIN"/>
    <property type="match status" value="1"/>
</dbReference>
<evidence type="ECO:0000313" key="6">
    <source>
        <dbReference type="Proteomes" id="UP000507470"/>
    </source>
</evidence>
<dbReference type="Gene3D" id="1.25.40.20">
    <property type="entry name" value="Ankyrin repeat-containing domain"/>
    <property type="match status" value="4"/>
</dbReference>
<feature type="domain" description="SOCS box" evidence="4">
    <location>
        <begin position="585"/>
        <end position="626"/>
    </location>
</feature>
<dbReference type="InterPro" id="IPR036770">
    <property type="entry name" value="Ankyrin_rpt-contain_sf"/>
</dbReference>
<dbReference type="CDD" id="cd03716">
    <property type="entry name" value="SOCS_ASB_like"/>
    <property type="match status" value="1"/>
</dbReference>
<dbReference type="GO" id="GO:0035556">
    <property type="term" value="P:intracellular signal transduction"/>
    <property type="evidence" value="ECO:0007669"/>
    <property type="project" value="InterPro"/>
</dbReference>
<feature type="repeat" description="ANK" evidence="3">
    <location>
        <begin position="263"/>
        <end position="291"/>
    </location>
</feature>
<accession>A0A6J8D6R3</accession>
<dbReference type="PROSITE" id="PS50225">
    <property type="entry name" value="SOCS"/>
    <property type="match status" value="1"/>
</dbReference>
<keyword evidence="1" id="KW-0677">Repeat</keyword>
<evidence type="ECO:0000313" key="5">
    <source>
        <dbReference type="EMBL" id="CAC5402824.1"/>
    </source>
</evidence>
<feature type="repeat" description="ANK" evidence="3">
    <location>
        <begin position="204"/>
        <end position="241"/>
    </location>
</feature>
<dbReference type="InterPro" id="IPR036036">
    <property type="entry name" value="SOCS_box-like_dom_sf"/>
</dbReference>
<sequence>MESEHSLKRIDSVENSILASLLTFGGKRAYGFETKDKDISEIASFLLQNGACCVKDKEGNGPLHVAAKKGYLSTIDVLLKLGSVSLYDQNKEGDTAVHICLKHPKENICEVIKRLLENKRRKLCLNLHNDSVLYLATVAGQNIQTNNVESVTYQLVKTLLVNGADPNEHSRDHIPLFSTLETRDVKTSKLLLDASANINATNCRGKCGLHIVYENTRTKESDLSLTQLLLEKGINVNLVDESGKSSLFSLVDKYTGRGYIYHFHNSADVNSFEEIFKVLLEHGADLNLSDKLEETVLSCFCSSGTNIEIGNILLKNGADPKMGFCLQNVLQSVRINENKTCLVSLIPALLQKGADPNRRKIKGSNIIDSVQYGNILLVEELIKYGADVNLSDDTKKTALHYACNLGQLKDRYAMSTLLVKHGSNLNAASNCGERPLDIVVQNIIKEMKNVAVLSTAENCSTKTVDLSLLNVLVCGGADLRPVITDTNEPFCGISSLHTIHTTPVNYPNTDKSALFLLIRNGLFQTAEYLLRSGWDVEKEEWFHDFDVSKLDLEHIKTQYRIYKRHDIEAKKAEFKSFLQNFHKGPKSLTTICRKQIRQQLLLVSNGSEIETKISSLPLPATIKRFLSLKECIQKNEIIQFENNERYVCRSILE</sequence>
<dbReference type="AlphaFoldDB" id="A0A6J8D6R3"/>
<protein>
    <recommendedName>
        <fullName evidence="4">SOCS box domain-containing protein</fullName>
    </recommendedName>
</protein>
<dbReference type="Pfam" id="PF12796">
    <property type="entry name" value="Ank_2"/>
    <property type="match status" value="1"/>
</dbReference>
<evidence type="ECO:0000256" key="1">
    <source>
        <dbReference type="ARBA" id="ARBA00022737"/>
    </source>
</evidence>
<dbReference type="InterPro" id="IPR002110">
    <property type="entry name" value="Ankyrin_rpt"/>
</dbReference>
<dbReference type="SMART" id="SM00969">
    <property type="entry name" value="SOCS_box"/>
    <property type="match status" value="1"/>
</dbReference>
<dbReference type="SUPFAM" id="SSF48403">
    <property type="entry name" value="Ankyrin repeat"/>
    <property type="match status" value="1"/>
</dbReference>
<dbReference type="SMART" id="SM00248">
    <property type="entry name" value="ANK"/>
    <property type="match status" value="10"/>
</dbReference>
<evidence type="ECO:0000259" key="4">
    <source>
        <dbReference type="PROSITE" id="PS50225"/>
    </source>
</evidence>
<dbReference type="EMBL" id="CACVKT020006653">
    <property type="protein sequence ID" value="CAC5402824.1"/>
    <property type="molecule type" value="Genomic_DNA"/>
</dbReference>
<gene>
    <name evidence="5" type="ORF">MCOR_36764</name>
</gene>
<proteinExistence type="predicted"/>
<evidence type="ECO:0000256" key="3">
    <source>
        <dbReference type="PROSITE-ProRule" id="PRU00023"/>
    </source>
</evidence>
<reference evidence="5 6" key="1">
    <citation type="submission" date="2020-06" db="EMBL/GenBank/DDBJ databases">
        <authorList>
            <person name="Li R."/>
            <person name="Bekaert M."/>
        </authorList>
    </citation>
    <scope>NUCLEOTIDE SEQUENCE [LARGE SCALE GENOMIC DNA]</scope>
    <source>
        <strain evidence="6">wild</strain>
    </source>
</reference>
<feature type="repeat" description="ANK" evidence="3">
    <location>
        <begin position="394"/>
        <end position="430"/>
    </location>
</feature>
<dbReference type="OrthoDB" id="6098025at2759"/>
<keyword evidence="6" id="KW-1185">Reference proteome</keyword>
<dbReference type="InterPro" id="IPR001496">
    <property type="entry name" value="SOCS_box"/>
</dbReference>
<dbReference type="PANTHER" id="PTHR24198:SF165">
    <property type="entry name" value="ANKYRIN REPEAT-CONTAINING PROTEIN-RELATED"/>
    <property type="match status" value="1"/>
</dbReference>
<keyword evidence="2 3" id="KW-0040">ANK repeat</keyword>
<dbReference type="SUPFAM" id="SSF158235">
    <property type="entry name" value="SOCS box-like"/>
    <property type="match status" value="1"/>
</dbReference>
<organism evidence="5 6">
    <name type="scientific">Mytilus coruscus</name>
    <name type="common">Sea mussel</name>
    <dbReference type="NCBI Taxonomy" id="42192"/>
    <lineage>
        <taxon>Eukaryota</taxon>
        <taxon>Metazoa</taxon>
        <taxon>Spiralia</taxon>
        <taxon>Lophotrochozoa</taxon>
        <taxon>Mollusca</taxon>
        <taxon>Bivalvia</taxon>
        <taxon>Autobranchia</taxon>
        <taxon>Pteriomorphia</taxon>
        <taxon>Mytilida</taxon>
        <taxon>Mytiloidea</taxon>
        <taxon>Mytilidae</taxon>
        <taxon>Mytilinae</taxon>
        <taxon>Mytilus</taxon>
    </lineage>
</organism>
<dbReference type="Pfam" id="PF07525">
    <property type="entry name" value="SOCS_box"/>
    <property type="match status" value="1"/>
</dbReference>
<feature type="repeat" description="ANK" evidence="3">
    <location>
        <begin position="58"/>
        <end position="83"/>
    </location>
</feature>
<dbReference type="PROSITE" id="PS50297">
    <property type="entry name" value="ANK_REP_REGION"/>
    <property type="match status" value="2"/>
</dbReference>
<dbReference type="Pfam" id="PF13637">
    <property type="entry name" value="Ank_4"/>
    <property type="match status" value="1"/>
</dbReference>
<dbReference type="PRINTS" id="PR01415">
    <property type="entry name" value="ANKYRIN"/>
</dbReference>
<evidence type="ECO:0000256" key="2">
    <source>
        <dbReference type="ARBA" id="ARBA00023043"/>
    </source>
</evidence>